<keyword evidence="5 7" id="KW-0472">Membrane</keyword>
<dbReference type="CDD" id="cd07984">
    <property type="entry name" value="LPLAT_LABLAT-like"/>
    <property type="match status" value="1"/>
</dbReference>
<keyword evidence="9" id="KW-1185">Reference proteome</keyword>
<evidence type="ECO:0000313" key="9">
    <source>
        <dbReference type="Proteomes" id="UP000007364"/>
    </source>
</evidence>
<evidence type="ECO:0000256" key="5">
    <source>
        <dbReference type="ARBA" id="ARBA00023136"/>
    </source>
</evidence>
<evidence type="ECO:0000256" key="4">
    <source>
        <dbReference type="ARBA" id="ARBA00022679"/>
    </source>
</evidence>
<name>K2PT57_9FLAO</name>
<dbReference type="GO" id="GO:0016746">
    <property type="term" value="F:acyltransferase activity"/>
    <property type="evidence" value="ECO:0007669"/>
    <property type="project" value="UniProtKB-KW"/>
</dbReference>
<proteinExistence type="predicted"/>
<keyword evidence="4 8" id="KW-0808">Transferase</keyword>
<keyword evidence="7" id="KW-1133">Transmembrane helix</keyword>
<dbReference type="PATRIC" id="fig|555500.3.peg.2191"/>
<evidence type="ECO:0000256" key="3">
    <source>
        <dbReference type="ARBA" id="ARBA00022519"/>
    </source>
</evidence>
<dbReference type="EMBL" id="AMSG01000015">
    <property type="protein sequence ID" value="EKF54754.1"/>
    <property type="molecule type" value="Genomic_DNA"/>
</dbReference>
<sequence>MQLLAYLLIYPILWVISKLPFVLLYRVSDFLHIILFHVIGYRKKLVLKNLELCFPEKSHQELLTIRKNFYLHMCDLFLEMIKSLSMTPEQMAKHAVFHNLEVLDRYAEQNKSVVLLCGHYANYEWVLSLANQIEHEAFGIYSPLSNKYFDRLIKRIRKKNGGELVSRYQTARKVLKNHRDNRLSLYGFVNDQSPQLIHADYWREFFGVKVPVFTAAETLAKKFDMAVVFFCVKKVKRGYYETTIIDITSNSAKYPDYKITDIYWEYLEREIRNKPEYYLWTHNRFKHKDKAPKED</sequence>
<dbReference type="GO" id="GO:0009247">
    <property type="term" value="P:glycolipid biosynthetic process"/>
    <property type="evidence" value="ECO:0007669"/>
    <property type="project" value="UniProtKB-ARBA"/>
</dbReference>
<gene>
    <name evidence="8" type="ORF">I215_10620</name>
</gene>
<evidence type="ECO:0000256" key="6">
    <source>
        <dbReference type="ARBA" id="ARBA00023315"/>
    </source>
</evidence>
<evidence type="ECO:0000313" key="8">
    <source>
        <dbReference type="EMBL" id="EKF54754.1"/>
    </source>
</evidence>
<dbReference type="eggNOG" id="COG1560">
    <property type="taxonomic scope" value="Bacteria"/>
</dbReference>
<reference evidence="8 9" key="1">
    <citation type="journal article" date="2012" name="J. Bacteriol.">
        <title>Genome Sequence of Galbibacter marinum Type Strain ck-I2-15.</title>
        <authorList>
            <person name="Lai Q."/>
            <person name="Li C."/>
            <person name="Shao Z."/>
        </authorList>
    </citation>
    <scope>NUCLEOTIDE SEQUENCE [LARGE SCALE GENOMIC DNA]</scope>
    <source>
        <strain evidence="9">ck-I2-15</strain>
    </source>
</reference>
<keyword evidence="3" id="KW-0997">Cell inner membrane</keyword>
<accession>K2PT57</accession>
<comment type="subcellular location">
    <subcellularLocation>
        <location evidence="1">Cell inner membrane</location>
    </subcellularLocation>
</comment>
<keyword evidence="6 8" id="KW-0012">Acyltransferase</keyword>
<evidence type="ECO:0000256" key="2">
    <source>
        <dbReference type="ARBA" id="ARBA00022475"/>
    </source>
</evidence>
<comment type="caution">
    <text evidence="8">The sequence shown here is derived from an EMBL/GenBank/DDBJ whole genome shotgun (WGS) entry which is preliminary data.</text>
</comment>
<dbReference type="GO" id="GO:0005886">
    <property type="term" value="C:plasma membrane"/>
    <property type="evidence" value="ECO:0007669"/>
    <property type="project" value="UniProtKB-SubCell"/>
</dbReference>
<keyword evidence="2" id="KW-1003">Cell membrane</keyword>
<dbReference type="RefSeq" id="WP_008991964.1">
    <property type="nucleotide sequence ID" value="NZ_AMSG01000015.1"/>
</dbReference>
<dbReference type="Pfam" id="PF03279">
    <property type="entry name" value="Lip_A_acyltrans"/>
    <property type="match status" value="1"/>
</dbReference>
<evidence type="ECO:0000256" key="1">
    <source>
        <dbReference type="ARBA" id="ARBA00004533"/>
    </source>
</evidence>
<organism evidence="8 9">
    <name type="scientific">Galbibacter marinus</name>
    <dbReference type="NCBI Taxonomy" id="555500"/>
    <lineage>
        <taxon>Bacteria</taxon>
        <taxon>Pseudomonadati</taxon>
        <taxon>Bacteroidota</taxon>
        <taxon>Flavobacteriia</taxon>
        <taxon>Flavobacteriales</taxon>
        <taxon>Flavobacteriaceae</taxon>
        <taxon>Galbibacter</taxon>
    </lineage>
</organism>
<dbReference type="AlphaFoldDB" id="K2PT57"/>
<protein>
    <submittedName>
        <fullName evidence="8">Lipid A biosynthesis acyltransferase</fullName>
    </submittedName>
</protein>
<feature type="transmembrane region" description="Helical" evidence="7">
    <location>
        <begin position="6"/>
        <end position="25"/>
    </location>
</feature>
<evidence type="ECO:0000256" key="7">
    <source>
        <dbReference type="SAM" id="Phobius"/>
    </source>
</evidence>
<dbReference type="PANTHER" id="PTHR30606:SF10">
    <property type="entry name" value="PHOSPHATIDYLINOSITOL MANNOSIDE ACYLTRANSFERASE"/>
    <property type="match status" value="1"/>
</dbReference>
<keyword evidence="7" id="KW-0812">Transmembrane</keyword>
<dbReference type="PANTHER" id="PTHR30606">
    <property type="entry name" value="LIPID A BIOSYNTHESIS LAUROYL ACYLTRANSFERASE"/>
    <property type="match status" value="1"/>
</dbReference>
<dbReference type="STRING" id="555500.I215_10620"/>
<dbReference type="PIRSF" id="PIRSF026649">
    <property type="entry name" value="MsbB"/>
    <property type="match status" value="1"/>
</dbReference>
<dbReference type="OrthoDB" id="9801955at2"/>
<dbReference type="InterPro" id="IPR004960">
    <property type="entry name" value="LipA_acyltrans"/>
</dbReference>
<dbReference type="Proteomes" id="UP000007364">
    <property type="component" value="Unassembled WGS sequence"/>
</dbReference>